<name>E9GVE6_DAPPU</name>
<gene>
    <name evidence="2" type="ORF">DAPPUDRAFT_106926</name>
</gene>
<evidence type="ECO:0000256" key="1">
    <source>
        <dbReference type="SAM" id="MobiDB-lite"/>
    </source>
</evidence>
<feature type="compositionally biased region" description="Gly residues" evidence="1">
    <location>
        <begin position="38"/>
        <end position="51"/>
    </location>
</feature>
<feature type="region of interest" description="Disordered" evidence="1">
    <location>
        <begin position="19"/>
        <end position="93"/>
    </location>
</feature>
<evidence type="ECO:0000313" key="2">
    <source>
        <dbReference type="EMBL" id="EFX76402.1"/>
    </source>
</evidence>
<accession>E9GVE6</accession>
<organism evidence="2 3">
    <name type="scientific">Daphnia pulex</name>
    <name type="common">Water flea</name>
    <dbReference type="NCBI Taxonomy" id="6669"/>
    <lineage>
        <taxon>Eukaryota</taxon>
        <taxon>Metazoa</taxon>
        <taxon>Ecdysozoa</taxon>
        <taxon>Arthropoda</taxon>
        <taxon>Crustacea</taxon>
        <taxon>Branchiopoda</taxon>
        <taxon>Diplostraca</taxon>
        <taxon>Cladocera</taxon>
        <taxon>Anomopoda</taxon>
        <taxon>Daphniidae</taxon>
        <taxon>Daphnia</taxon>
    </lineage>
</organism>
<dbReference type="InParanoid" id="E9GVE6"/>
<keyword evidence="3" id="KW-1185">Reference proteome</keyword>
<reference evidence="2 3" key="1">
    <citation type="journal article" date="2011" name="Science">
        <title>The ecoresponsive genome of Daphnia pulex.</title>
        <authorList>
            <person name="Colbourne J.K."/>
            <person name="Pfrender M.E."/>
            <person name="Gilbert D."/>
            <person name="Thomas W.K."/>
            <person name="Tucker A."/>
            <person name="Oakley T.H."/>
            <person name="Tokishita S."/>
            <person name="Aerts A."/>
            <person name="Arnold G.J."/>
            <person name="Basu M.K."/>
            <person name="Bauer D.J."/>
            <person name="Caceres C.E."/>
            <person name="Carmel L."/>
            <person name="Casola C."/>
            <person name="Choi J.H."/>
            <person name="Detter J.C."/>
            <person name="Dong Q."/>
            <person name="Dusheyko S."/>
            <person name="Eads B.D."/>
            <person name="Frohlich T."/>
            <person name="Geiler-Samerotte K.A."/>
            <person name="Gerlach D."/>
            <person name="Hatcher P."/>
            <person name="Jogdeo S."/>
            <person name="Krijgsveld J."/>
            <person name="Kriventseva E.V."/>
            <person name="Kultz D."/>
            <person name="Laforsch C."/>
            <person name="Lindquist E."/>
            <person name="Lopez J."/>
            <person name="Manak J.R."/>
            <person name="Muller J."/>
            <person name="Pangilinan J."/>
            <person name="Patwardhan R.P."/>
            <person name="Pitluck S."/>
            <person name="Pritham E.J."/>
            <person name="Rechtsteiner A."/>
            <person name="Rho M."/>
            <person name="Rogozin I.B."/>
            <person name="Sakarya O."/>
            <person name="Salamov A."/>
            <person name="Schaack S."/>
            <person name="Shapiro H."/>
            <person name="Shiga Y."/>
            <person name="Skalitzky C."/>
            <person name="Smith Z."/>
            <person name="Souvorov A."/>
            <person name="Sung W."/>
            <person name="Tang Z."/>
            <person name="Tsuchiya D."/>
            <person name="Tu H."/>
            <person name="Vos H."/>
            <person name="Wang M."/>
            <person name="Wolf Y.I."/>
            <person name="Yamagata H."/>
            <person name="Yamada T."/>
            <person name="Ye Y."/>
            <person name="Shaw J.R."/>
            <person name="Andrews J."/>
            <person name="Crease T.J."/>
            <person name="Tang H."/>
            <person name="Lucas S.M."/>
            <person name="Robertson H.M."/>
            <person name="Bork P."/>
            <person name="Koonin E.V."/>
            <person name="Zdobnov E.M."/>
            <person name="Grigoriev I.V."/>
            <person name="Lynch M."/>
            <person name="Boore J.L."/>
        </authorList>
    </citation>
    <scope>NUCLEOTIDE SEQUENCE [LARGE SCALE GENOMIC DNA]</scope>
</reference>
<protein>
    <submittedName>
        <fullName evidence="2">Uncharacterized protein</fullName>
    </submittedName>
</protein>
<dbReference type="AlphaFoldDB" id="E9GVE6"/>
<dbReference type="HOGENOM" id="CLU_1760640_0_0_1"/>
<dbReference type="KEGG" id="dpx:DAPPUDRAFT_106926"/>
<dbReference type="OrthoDB" id="10456513at2759"/>
<feature type="compositionally biased region" description="Basic residues" evidence="1">
    <location>
        <begin position="63"/>
        <end position="76"/>
    </location>
</feature>
<feature type="compositionally biased region" description="Low complexity" evidence="1">
    <location>
        <begin position="52"/>
        <end position="62"/>
    </location>
</feature>
<proteinExistence type="predicted"/>
<dbReference type="Proteomes" id="UP000000305">
    <property type="component" value="Unassembled WGS sequence"/>
</dbReference>
<evidence type="ECO:0000313" key="3">
    <source>
        <dbReference type="Proteomes" id="UP000000305"/>
    </source>
</evidence>
<dbReference type="EMBL" id="GL732568">
    <property type="protein sequence ID" value="EFX76402.1"/>
    <property type="molecule type" value="Genomic_DNA"/>
</dbReference>
<sequence length="148" mass="15609">MSNFSSASPLLLFKSKSFRRHRDTSGSPTRTLGLPDGVEGGGVAGAAGGGPDSSLSSGNNSPHRLRRVFTTHACRRRPTEAKSLGGPPGHASPIQFRRMTSLMKKPLGIAHSVPLGVPGLCGPLNFNRFFCRSLLGQSLGWREGGANE</sequence>